<dbReference type="Gene3D" id="3.40.630.30">
    <property type="match status" value="1"/>
</dbReference>
<keyword evidence="5" id="KW-1185">Reference proteome</keyword>
<keyword evidence="2 4" id="KW-0012">Acyltransferase</keyword>
<dbReference type="InterPro" id="IPR000182">
    <property type="entry name" value="GNAT_dom"/>
</dbReference>
<sequence length="188" mass="21787">MHIKGNPQVAEIPLTMIRPHLQGIPDVALPAPYRIRSFRPGDEHLWAAIEWRAGEFPSQEQAELHFNREFGKHLDEMQLRCFILEDGPGTAVGTTTAWYNTLRGEPYGRIHWVAIVPEHQGRGLAKPLLSHVMKRLADFHDRAYLTTQTTSWKAIQMYLQFGFEPWVVEESCREGWAMMEELLQRKLL</sequence>
<evidence type="ECO:0000313" key="5">
    <source>
        <dbReference type="Proteomes" id="UP001597120"/>
    </source>
</evidence>
<dbReference type="PROSITE" id="PS51186">
    <property type="entry name" value="GNAT"/>
    <property type="match status" value="1"/>
</dbReference>
<dbReference type="PANTHER" id="PTHR43420">
    <property type="entry name" value="ACETYLTRANSFERASE"/>
    <property type="match status" value="1"/>
</dbReference>
<dbReference type="CDD" id="cd04301">
    <property type="entry name" value="NAT_SF"/>
    <property type="match status" value="1"/>
</dbReference>
<accession>A0ABW3D6E3</accession>
<dbReference type="GO" id="GO:0016746">
    <property type="term" value="F:acyltransferase activity"/>
    <property type="evidence" value="ECO:0007669"/>
    <property type="project" value="UniProtKB-KW"/>
</dbReference>
<feature type="domain" description="N-acetyltransferase" evidence="3">
    <location>
        <begin position="33"/>
        <end position="184"/>
    </location>
</feature>
<dbReference type="Proteomes" id="UP001597120">
    <property type="component" value="Unassembled WGS sequence"/>
</dbReference>
<dbReference type="InterPro" id="IPR016181">
    <property type="entry name" value="Acyl_CoA_acyltransferase"/>
</dbReference>
<protein>
    <submittedName>
        <fullName evidence="4">GNAT family N-acetyltransferase</fullName>
        <ecNumber evidence="4">2.3.-.-</ecNumber>
    </submittedName>
</protein>
<gene>
    <name evidence="4" type="ORF">ACFQ03_06200</name>
</gene>
<dbReference type="Pfam" id="PF00583">
    <property type="entry name" value="Acetyltransf_1"/>
    <property type="match status" value="1"/>
</dbReference>
<dbReference type="SUPFAM" id="SSF55729">
    <property type="entry name" value="Acyl-CoA N-acyltransferases (Nat)"/>
    <property type="match status" value="1"/>
</dbReference>
<dbReference type="EMBL" id="JBHTIU010000022">
    <property type="protein sequence ID" value="MFD0868735.1"/>
    <property type="molecule type" value="Genomic_DNA"/>
</dbReference>
<organism evidence="4 5">
    <name type="scientific">Paenibacillus residui</name>
    <dbReference type="NCBI Taxonomy" id="629724"/>
    <lineage>
        <taxon>Bacteria</taxon>
        <taxon>Bacillati</taxon>
        <taxon>Bacillota</taxon>
        <taxon>Bacilli</taxon>
        <taxon>Bacillales</taxon>
        <taxon>Paenibacillaceae</taxon>
        <taxon>Paenibacillus</taxon>
    </lineage>
</organism>
<dbReference type="PANTHER" id="PTHR43420:SF12">
    <property type="entry name" value="N-ACETYLTRANSFERASE DOMAIN-CONTAINING PROTEIN"/>
    <property type="match status" value="1"/>
</dbReference>
<evidence type="ECO:0000259" key="3">
    <source>
        <dbReference type="PROSITE" id="PS51186"/>
    </source>
</evidence>
<reference evidence="5" key="1">
    <citation type="journal article" date="2019" name="Int. J. Syst. Evol. Microbiol.">
        <title>The Global Catalogue of Microorganisms (GCM) 10K type strain sequencing project: providing services to taxonomists for standard genome sequencing and annotation.</title>
        <authorList>
            <consortium name="The Broad Institute Genomics Platform"/>
            <consortium name="The Broad Institute Genome Sequencing Center for Infectious Disease"/>
            <person name="Wu L."/>
            <person name="Ma J."/>
        </authorList>
    </citation>
    <scope>NUCLEOTIDE SEQUENCE [LARGE SCALE GENOMIC DNA]</scope>
    <source>
        <strain evidence="5">CCUG 57263</strain>
    </source>
</reference>
<comment type="caution">
    <text evidence="4">The sequence shown here is derived from an EMBL/GenBank/DDBJ whole genome shotgun (WGS) entry which is preliminary data.</text>
</comment>
<evidence type="ECO:0000256" key="1">
    <source>
        <dbReference type="ARBA" id="ARBA00022679"/>
    </source>
</evidence>
<proteinExistence type="predicted"/>
<name>A0ABW3D6E3_9BACL</name>
<dbReference type="EC" id="2.3.-.-" evidence="4"/>
<evidence type="ECO:0000256" key="2">
    <source>
        <dbReference type="ARBA" id="ARBA00023315"/>
    </source>
</evidence>
<evidence type="ECO:0000313" key="4">
    <source>
        <dbReference type="EMBL" id="MFD0868735.1"/>
    </source>
</evidence>
<dbReference type="InterPro" id="IPR050680">
    <property type="entry name" value="YpeA/RimI_acetyltransf"/>
</dbReference>
<keyword evidence="1 4" id="KW-0808">Transferase</keyword>
<dbReference type="RefSeq" id="WP_379286824.1">
    <property type="nucleotide sequence ID" value="NZ_JBHTIU010000022.1"/>
</dbReference>